<dbReference type="InterPro" id="IPR013738">
    <property type="entry name" value="Beta_galactosidase_Trimer"/>
</dbReference>
<keyword evidence="9" id="KW-0862">Zinc</keyword>
<evidence type="ECO:0000256" key="5">
    <source>
        <dbReference type="ARBA" id="ARBA00023295"/>
    </source>
</evidence>
<dbReference type="InterPro" id="IPR003476">
    <property type="entry name" value="Glyco_hydro_42"/>
</dbReference>
<dbReference type="GO" id="GO:0009341">
    <property type="term" value="C:beta-galactosidase complex"/>
    <property type="evidence" value="ECO:0007669"/>
    <property type="project" value="InterPro"/>
</dbReference>
<dbReference type="InterPro" id="IPR013529">
    <property type="entry name" value="Glyco_hydro_42_N"/>
</dbReference>
<reference evidence="13 14" key="1">
    <citation type="submission" date="2016-02" db="EMBL/GenBank/DDBJ databases">
        <title>Paenibacillus sp. LPB0068, isolated from Crassostrea gigas.</title>
        <authorList>
            <person name="Shin S.-K."/>
            <person name="Yi H."/>
        </authorList>
    </citation>
    <scope>NUCLEOTIDE SEQUENCE [LARGE SCALE GENOMIC DNA]</scope>
    <source>
        <strain evidence="13 14">LPB0068</strain>
    </source>
</reference>
<accession>A0A167FQ99</accession>
<dbReference type="InterPro" id="IPR013739">
    <property type="entry name" value="Beta_galactosidase_C"/>
</dbReference>
<dbReference type="GO" id="GO:0046872">
    <property type="term" value="F:metal ion binding"/>
    <property type="evidence" value="ECO:0007669"/>
    <property type="project" value="UniProtKB-KW"/>
</dbReference>
<keyword evidence="14" id="KW-1185">Reference proteome</keyword>
<dbReference type="RefSeq" id="WP_068655836.1">
    <property type="nucleotide sequence ID" value="NZ_CP017770.1"/>
</dbReference>
<protein>
    <recommendedName>
        <fullName evidence="3 6">Beta-galactosidase</fullName>
        <shortName evidence="6">Beta-gal</shortName>
        <ecNumber evidence="3 6">3.2.1.23</ecNumber>
    </recommendedName>
</protein>
<dbReference type="SUPFAM" id="SSF52317">
    <property type="entry name" value="Class I glutamine amidotransferase-like"/>
    <property type="match status" value="1"/>
</dbReference>
<dbReference type="EC" id="3.2.1.23" evidence="3 6"/>
<dbReference type="Proteomes" id="UP000077134">
    <property type="component" value="Unassembled WGS sequence"/>
</dbReference>
<feature type="binding site" evidence="9">
    <location>
        <position position="160"/>
    </location>
    <ligand>
        <name>Zn(2+)</name>
        <dbReference type="ChEBI" id="CHEBI:29105"/>
    </ligand>
</feature>
<comment type="catalytic activity">
    <reaction evidence="1 6">
        <text>Hydrolysis of terminal non-reducing beta-D-galactose residues in beta-D-galactosides.</text>
        <dbReference type="EC" id="3.2.1.23"/>
    </reaction>
</comment>
<dbReference type="Pfam" id="PF02449">
    <property type="entry name" value="Glyco_hydro_42"/>
    <property type="match status" value="1"/>
</dbReference>
<dbReference type="OrthoDB" id="9800974at2"/>
<evidence type="ECO:0000256" key="3">
    <source>
        <dbReference type="ARBA" id="ARBA00012756"/>
    </source>
</evidence>
<feature type="active site" description="Proton donor" evidence="7">
    <location>
        <position position="150"/>
    </location>
</feature>
<dbReference type="EMBL" id="LSFN01000005">
    <property type="protein sequence ID" value="OAB76792.1"/>
    <property type="molecule type" value="Genomic_DNA"/>
</dbReference>
<evidence type="ECO:0000256" key="4">
    <source>
        <dbReference type="ARBA" id="ARBA00022801"/>
    </source>
</evidence>
<dbReference type="GO" id="GO:0006012">
    <property type="term" value="P:galactose metabolic process"/>
    <property type="evidence" value="ECO:0007669"/>
    <property type="project" value="InterPro"/>
</dbReference>
<dbReference type="SUPFAM" id="SSF51445">
    <property type="entry name" value="(Trans)glycosidases"/>
    <property type="match status" value="1"/>
</dbReference>
<dbReference type="Pfam" id="PF08532">
    <property type="entry name" value="Glyco_hydro_42M"/>
    <property type="match status" value="1"/>
</dbReference>
<feature type="binding site" evidence="8">
    <location>
        <position position="315"/>
    </location>
    <ligand>
        <name>substrate</name>
    </ligand>
</feature>
<evidence type="ECO:0000256" key="1">
    <source>
        <dbReference type="ARBA" id="ARBA00001412"/>
    </source>
</evidence>
<dbReference type="GO" id="GO:0004565">
    <property type="term" value="F:beta-galactosidase activity"/>
    <property type="evidence" value="ECO:0007669"/>
    <property type="project" value="UniProtKB-EC"/>
</dbReference>
<keyword evidence="9" id="KW-0479">Metal-binding</keyword>
<proteinExistence type="inferred from homology"/>
<feature type="binding site" evidence="8">
    <location>
        <position position="149"/>
    </location>
    <ligand>
        <name>substrate</name>
    </ligand>
</feature>
<dbReference type="Gene3D" id="2.60.40.1180">
    <property type="entry name" value="Golgi alpha-mannosidase II"/>
    <property type="match status" value="1"/>
</dbReference>
<feature type="active site" description="Nucleophile" evidence="7">
    <location>
        <position position="307"/>
    </location>
</feature>
<dbReference type="InterPro" id="IPR017853">
    <property type="entry name" value="GH"/>
</dbReference>
<feature type="domain" description="Beta-galactosidase C-terminal" evidence="12">
    <location>
        <begin position="616"/>
        <end position="673"/>
    </location>
</feature>
<evidence type="ECO:0000259" key="10">
    <source>
        <dbReference type="Pfam" id="PF02449"/>
    </source>
</evidence>
<evidence type="ECO:0000256" key="2">
    <source>
        <dbReference type="ARBA" id="ARBA00005940"/>
    </source>
</evidence>
<feature type="binding site" evidence="8">
    <location>
        <position position="111"/>
    </location>
    <ligand>
        <name>substrate</name>
    </ligand>
</feature>
<dbReference type="PANTHER" id="PTHR36447">
    <property type="entry name" value="BETA-GALACTOSIDASE GANA"/>
    <property type="match status" value="1"/>
</dbReference>
<dbReference type="Gene3D" id="3.40.50.880">
    <property type="match status" value="1"/>
</dbReference>
<sequence>MISNKLPKMFYGGDYNPEQYDQATHIEDLRMFKLAGIDIATINVFSWALNQPDEDTYNFEWLDQLIDSLYNNGVHVCLATSTAAHPAWMATKYPDVLRVDTDGHKRKFGGRHNSCPNSPTYRKYSERIALKLAERYKDHPAILVWHVSNEYGGECYCDNCAAGFRVWLKEKYGTLDNLNRAWNANFWGHTFYDWEEIVPPTNLSEHWGNNNSTFQGISLDYSRFNSDGILDCYRLEYDAIKSVIPDSVITTNLMGFFKPLDYFKWAKYMDIISWDSYPGLDTPVSFTAMAHDLMRGLKDGQPFMLMEQTPSQQNWQAYNSLKRPGVMRLWSYQAVAHGADTIMFFQMRRSAGACEKYHGAVIEHVGHENTRVFREVAEVGRELQLLGDKTLDSVTESRVGILFDWENWWAVEKSSGPTIALNYVDQVHKYYAALFRRNISTDIISVDSDFSKYDVVIAPVLYMVKPGVAKKLEDFVQAGGTFLTTFFSGIVNENDLVTLGGYPGELRKMLGIWVEEIDALFPDKHNKIVLKNKLGDLQGEYNCGLLCDLLHSEGAEVLAEYAQDFYQGMPVLTRNKFGKGEAWYLASDPDDAFVDDLLKSICDSKGILPLLETPAGVEVSRRSKNGQDYLFVMNHNANEEVFDLGQLQACDLLTETDLNGSVQIAGRGVQILELK</sequence>
<dbReference type="AlphaFoldDB" id="A0A167FQ99"/>
<feature type="domain" description="Beta-galactosidase trimerisation" evidence="11">
    <location>
        <begin position="398"/>
        <end position="607"/>
    </location>
</feature>
<evidence type="ECO:0000256" key="6">
    <source>
        <dbReference type="PIRNR" id="PIRNR001084"/>
    </source>
</evidence>
<dbReference type="CDD" id="cd03143">
    <property type="entry name" value="A4_beta-galactosidase_middle_domain"/>
    <property type="match status" value="1"/>
</dbReference>
<gene>
    <name evidence="13" type="ORF">PNBC_05170</name>
</gene>
<evidence type="ECO:0000259" key="11">
    <source>
        <dbReference type="Pfam" id="PF08532"/>
    </source>
</evidence>
<evidence type="ECO:0000313" key="14">
    <source>
        <dbReference type="Proteomes" id="UP000077134"/>
    </source>
</evidence>
<feature type="binding site" evidence="9">
    <location>
        <position position="155"/>
    </location>
    <ligand>
        <name>Zn(2+)</name>
        <dbReference type="ChEBI" id="CHEBI:29105"/>
    </ligand>
</feature>
<feature type="binding site" evidence="9">
    <location>
        <position position="115"/>
    </location>
    <ligand>
        <name>Zn(2+)</name>
        <dbReference type="ChEBI" id="CHEBI:29105"/>
    </ligand>
</feature>
<organism evidence="13 14">
    <name type="scientific">Paenibacillus crassostreae</name>
    <dbReference type="NCBI Taxonomy" id="1763538"/>
    <lineage>
        <taxon>Bacteria</taxon>
        <taxon>Bacillati</taxon>
        <taxon>Bacillota</taxon>
        <taxon>Bacilli</taxon>
        <taxon>Bacillales</taxon>
        <taxon>Paenibacillaceae</taxon>
        <taxon>Paenibacillus</taxon>
    </lineage>
</organism>
<dbReference type="PIRSF" id="PIRSF001084">
    <property type="entry name" value="B-galactosidase"/>
    <property type="match status" value="1"/>
</dbReference>
<keyword evidence="4 6" id="KW-0378">Hydrolase</keyword>
<dbReference type="Gene3D" id="3.20.20.80">
    <property type="entry name" value="Glycosidases"/>
    <property type="match status" value="1"/>
</dbReference>
<feature type="domain" description="Glycoside hydrolase family 42 N-terminal" evidence="10">
    <location>
        <begin position="14"/>
        <end position="384"/>
    </location>
</feature>
<dbReference type="PANTHER" id="PTHR36447:SF1">
    <property type="entry name" value="BETA-GALACTOSIDASE GANA"/>
    <property type="match status" value="1"/>
</dbReference>
<dbReference type="InterPro" id="IPR029062">
    <property type="entry name" value="Class_I_gatase-like"/>
</dbReference>
<name>A0A167FQ99_9BACL</name>
<comment type="similarity">
    <text evidence="2 6">Belongs to the glycosyl hydrolase 42 family.</text>
</comment>
<evidence type="ECO:0000259" key="12">
    <source>
        <dbReference type="Pfam" id="PF08533"/>
    </source>
</evidence>
<dbReference type="KEGG" id="pcx:LPB68_19570"/>
<dbReference type="Pfam" id="PF08533">
    <property type="entry name" value="Glyco_hydro_42C"/>
    <property type="match status" value="1"/>
</dbReference>
<feature type="binding site" evidence="9">
    <location>
        <position position="157"/>
    </location>
    <ligand>
        <name>Zn(2+)</name>
        <dbReference type="ChEBI" id="CHEBI:29105"/>
    </ligand>
</feature>
<evidence type="ECO:0000256" key="8">
    <source>
        <dbReference type="PIRSR" id="PIRSR001084-2"/>
    </source>
</evidence>
<evidence type="ECO:0000256" key="7">
    <source>
        <dbReference type="PIRSR" id="PIRSR001084-1"/>
    </source>
</evidence>
<evidence type="ECO:0000313" key="13">
    <source>
        <dbReference type="EMBL" id="OAB76792.1"/>
    </source>
</evidence>
<dbReference type="STRING" id="1763538.LPB68_19570"/>
<comment type="caution">
    <text evidence="13">The sequence shown here is derived from an EMBL/GenBank/DDBJ whole genome shotgun (WGS) entry which is preliminary data.</text>
</comment>
<dbReference type="InterPro" id="IPR013780">
    <property type="entry name" value="Glyco_hydro_b"/>
</dbReference>
<keyword evidence="5 6" id="KW-0326">Glycosidase</keyword>
<evidence type="ECO:0000256" key="9">
    <source>
        <dbReference type="PIRSR" id="PIRSR001084-3"/>
    </source>
</evidence>